<accession>A0ABD7Z559</accession>
<organism evidence="1 2">
    <name type="scientific">Snodgrassella alvi</name>
    <dbReference type="NCBI Taxonomy" id="1196083"/>
    <lineage>
        <taxon>Bacteria</taxon>
        <taxon>Pseudomonadati</taxon>
        <taxon>Pseudomonadota</taxon>
        <taxon>Betaproteobacteria</taxon>
        <taxon>Neisseriales</taxon>
        <taxon>Neisseriaceae</taxon>
        <taxon>Snodgrassella</taxon>
    </lineage>
</organism>
<reference evidence="1 2" key="1">
    <citation type="submission" date="2023-08" db="EMBL/GenBank/DDBJ databases">
        <title>Complete genome sequences of 12 bacterial strains from the honey bee gut, resolved with long-read nanopore sequencing.</title>
        <authorList>
            <person name="Kwong W.K."/>
            <person name="Acheampong S."/>
            <person name="Polat M.F."/>
        </authorList>
    </citation>
    <scope>NUCLEOTIDE SEQUENCE [LARGE SCALE GENOMIC DNA]</scope>
    <source>
        <strain evidence="2">wkB9</strain>
    </source>
</reference>
<dbReference type="RefSeq" id="WP_232335968.1">
    <property type="nucleotide sequence ID" value="NZ_CP132375.1"/>
</dbReference>
<sequence length="126" mass="13959">MMNLRGMANSIIAGVNPNQEAVLKINSGSAVDESGAVVPCFEEKPITIQLQSISSADLEHLNLINQQGQFIYAYLTGQIAAIRRSQGKGAERVIFTAYGENETSEWMVKQVLESFPAWCKVLLWRQ</sequence>
<dbReference type="Proteomes" id="UP001229773">
    <property type="component" value="Chromosome"/>
</dbReference>
<name>A0ABD7Z559_9NEIS</name>
<dbReference type="AlphaFoldDB" id="A0ABD7Z559"/>
<dbReference type="GeneID" id="32536469"/>
<protein>
    <submittedName>
        <fullName evidence="1">Uncharacterized protein</fullName>
    </submittedName>
</protein>
<evidence type="ECO:0000313" key="2">
    <source>
        <dbReference type="Proteomes" id="UP001229773"/>
    </source>
</evidence>
<evidence type="ECO:0000313" key="1">
    <source>
        <dbReference type="EMBL" id="WLS99177.1"/>
    </source>
</evidence>
<dbReference type="EMBL" id="CP132375">
    <property type="protein sequence ID" value="WLS99177.1"/>
    <property type="molecule type" value="Genomic_DNA"/>
</dbReference>
<gene>
    <name evidence="1" type="ORF">RAM05_04060</name>
</gene>
<proteinExistence type="predicted"/>